<reference evidence="2" key="1">
    <citation type="journal article" date="2019" name="Int. J. Syst. Evol. Microbiol.">
        <title>The Global Catalogue of Microorganisms (GCM) 10K type strain sequencing project: providing services to taxonomists for standard genome sequencing and annotation.</title>
        <authorList>
            <consortium name="The Broad Institute Genomics Platform"/>
            <consortium name="The Broad Institute Genome Sequencing Center for Infectious Disease"/>
            <person name="Wu L."/>
            <person name="Ma J."/>
        </authorList>
    </citation>
    <scope>NUCLEOTIDE SEQUENCE [LARGE SCALE GENOMIC DNA]</scope>
    <source>
        <strain evidence="2">KCTC 42248</strain>
    </source>
</reference>
<sequence>MKSRQVFLSLLKSGLWNSAVSDLHNFPLTDVQWQDIYIKSLNHTVEGLIYLGVTNLPSEFMPPRAILLPWIARVSKIEQRHAWMNDRVSEQLSFFRSHGLDPFLLKGQGVGRCYENPELRLAGDIDWCFPNKNDYDKAKKVLTESGLDVEATAGYSSQTIWSGAEVELHQRMIDIHNPFKDRFVKNLINAQEPIKFTADNQQIDWKLPSPLLTHVSVSIHILKHLLSYGIGLRQWCDAVRICYTFSAEINGSKLREVYRKLGVLKFINVYHGVLVNYLGLPAEYLPFPYDRHAFTDTLIHDVWEAGNFGFSLEKHVGAEAKNSGKRKEAKQRIWNSFVKYLPFAPAEALSFPLVQFYSRFNQ</sequence>
<comment type="caution">
    <text evidence="1">The sequence shown here is derived from an EMBL/GenBank/DDBJ whole genome shotgun (WGS) entry which is preliminary data.</text>
</comment>
<gene>
    <name evidence="1" type="ORF">ACFSQ3_05035</name>
</gene>
<name>A0ABW5NGN4_9SPHI</name>
<dbReference type="Pfam" id="PF14907">
    <property type="entry name" value="NTP_transf_5"/>
    <property type="match status" value="1"/>
</dbReference>
<proteinExistence type="predicted"/>
<organism evidence="1 2">
    <name type="scientific">Sphingobacterium corticis</name>
    <dbReference type="NCBI Taxonomy" id="1812823"/>
    <lineage>
        <taxon>Bacteria</taxon>
        <taxon>Pseudomonadati</taxon>
        <taxon>Bacteroidota</taxon>
        <taxon>Sphingobacteriia</taxon>
        <taxon>Sphingobacteriales</taxon>
        <taxon>Sphingobacteriaceae</taxon>
        <taxon>Sphingobacterium</taxon>
    </lineage>
</organism>
<dbReference type="Proteomes" id="UP001597393">
    <property type="component" value="Unassembled WGS sequence"/>
</dbReference>
<protein>
    <submittedName>
        <fullName evidence="1">Nucleotidyltransferase family protein</fullName>
    </submittedName>
</protein>
<dbReference type="RefSeq" id="WP_380868102.1">
    <property type="nucleotide sequence ID" value="NZ_JBHUMA010000004.1"/>
</dbReference>
<accession>A0ABW5NGN4</accession>
<keyword evidence="2" id="KW-1185">Reference proteome</keyword>
<evidence type="ECO:0000313" key="2">
    <source>
        <dbReference type="Proteomes" id="UP001597393"/>
    </source>
</evidence>
<evidence type="ECO:0000313" key="1">
    <source>
        <dbReference type="EMBL" id="MFD2598309.1"/>
    </source>
</evidence>
<dbReference type="EMBL" id="JBHUMA010000004">
    <property type="protein sequence ID" value="MFD2598309.1"/>
    <property type="molecule type" value="Genomic_DNA"/>
</dbReference>
<dbReference type="InterPro" id="IPR039498">
    <property type="entry name" value="NTP_transf_5"/>
</dbReference>